<dbReference type="PROSITE" id="PS50943">
    <property type="entry name" value="HTH_CROC1"/>
    <property type="match status" value="1"/>
</dbReference>
<evidence type="ECO:0000313" key="2">
    <source>
        <dbReference type="EMBL" id="TWD94533.1"/>
    </source>
</evidence>
<reference evidence="2 3" key="1">
    <citation type="submission" date="2019-06" db="EMBL/GenBank/DDBJ databases">
        <title>Sorghum-associated microbial communities from plants grown in Nebraska, USA.</title>
        <authorList>
            <person name="Schachtman D."/>
        </authorList>
    </citation>
    <scope>NUCLEOTIDE SEQUENCE [LARGE SCALE GENOMIC DNA]</scope>
    <source>
        <strain evidence="2 3">2482</strain>
    </source>
</reference>
<sequence length="75" mass="8751">MKWFGIGKERSKLGRYIDQHGISQKELERSGVSRATISRLCSDEDHQPTMSTARKIINFLKKLDPNVDYNDFFDM</sequence>
<evidence type="ECO:0000259" key="1">
    <source>
        <dbReference type="PROSITE" id="PS50943"/>
    </source>
</evidence>
<dbReference type="InterPro" id="IPR001387">
    <property type="entry name" value="Cro/C1-type_HTH"/>
</dbReference>
<organism evidence="2 3">
    <name type="scientific">Neobacillus bataviensis</name>
    <dbReference type="NCBI Taxonomy" id="220685"/>
    <lineage>
        <taxon>Bacteria</taxon>
        <taxon>Bacillati</taxon>
        <taxon>Bacillota</taxon>
        <taxon>Bacilli</taxon>
        <taxon>Bacillales</taxon>
        <taxon>Bacillaceae</taxon>
        <taxon>Neobacillus</taxon>
    </lineage>
</organism>
<dbReference type="AlphaFoldDB" id="A0A561CTJ0"/>
<dbReference type="InterPro" id="IPR010982">
    <property type="entry name" value="Lambda_DNA-bd_dom_sf"/>
</dbReference>
<dbReference type="SUPFAM" id="SSF47413">
    <property type="entry name" value="lambda repressor-like DNA-binding domains"/>
    <property type="match status" value="1"/>
</dbReference>
<dbReference type="GO" id="GO:0003677">
    <property type="term" value="F:DNA binding"/>
    <property type="evidence" value="ECO:0007669"/>
    <property type="project" value="InterPro"/>
</dbReference>
<proteinExistence type="predicted"/>
<protein>
    <submittedName>
        <fullName evidence="2">Helix-turn-helix protein</fullName>
    </submittedName>
</protein>
<accession>A0A561CTJ0</accession>
<evidence type="ECO:0000313" key="3">
    <source>
        <dbReference type="Proteomes" id="UP000319671"/>
    </source>
</evidence>
<gene>
    <name evidence="2" type="ORF">FB550_11366</name>
</gene>
<feature type="domain" description="HTH cro/C1-type" evidence="1">
    <location>
        <begin position="19"/>
        <end position="70"/>
    </location>
</feature>
<keyword evidence="3" id="KW-1185">Reference proteome</keyword>
<dbReference type="Proteomes" id="UP000319671">
    <property type="component" value="Unassembled WGS sequence"/>
</dbReference>
<dbReference type="SMART" id="SM00530">
    <property type="entry name" value="HTH_XRE"/>
    <property type="match status" value="1"/>
</dbReference>
<dbReference type="Pfam" id="PF01381">
    <property type="entry name" value="HTH_3"/>
    <property type="match status" value="1"/>
</dbReference>
<dbReference type="EMBL" id="VIVN01000013">
    <property type="protein sequence ID" value="TWD94533.1"/>
    <property type="molecule type" value="Genomic_DNA"/>
</dbReference>
<dbReference type="CDD" id="cd00093">
    <property type="entry name" value="HTH_XRE"/>
    <property type="match status" value="1"/>
</dbReference>
<comment type="caution">
    <text evidence="2">The sequence shown here is derived from an EMBL/GenBank/DDBJ whole genome shotgun (WGS) entry which is preliminary data.</text>
</comment>
<dbReference type="Gene3D" id="1.10.260.40">
    <property type="entry name" value="lambda repressor-like DNA-binding domains"/>
    <property type="match status" value="1"/>
</dbReference>
<name>A0A561CTJ0_9BACI</name>